<dbReference type="GO" id="GO:0005856">
    <property type="term" value="C:cytoskeleton"/>
    <property type="evidence" value="ECO:0007669"/>
    <property type="project" value="UniProtKB-SubCell"/>
</dbReference>
<evidence type="ECO:0000256" key="7">
    <source>
        <dbReference type="ARBA" id="ARBA00022840"/>
    </source>
</evidence>
<dbReference type="Pfam" id="PF08477">
    <property type="entry name" value="Roc"/>
    <property type="match status" value="1"/>
</dbReference>
<keyword evidence="2" id="KW-0963">Cytoplasm</keyword>
<dbReference type="InterPro" id="IPR007111">
    <property type="entry name" value="NACHT_NTPase"/>
</dbReference>
<dbReference type="Gene3D" id="1.10.238.10">
    <property type="entry name" value="EF-hand"/>
    <property type="match status" value="1"/>
</dbReference>
<feature type="region of interest" description="Disordered" evidence="10">
    <location>
        <begin position="3365"/>
        <end position="3394"/>
    </location>
</feature>
<dbReference type="InterPro" id="IPR052410">
    <property type="entry name" value="DRC5"/>
</dbReference>
<feature type="compositionally biased region" description="Basic and acidic residues" evidence="10">
    <location>
        <begin position="441"/>
        <end position="454"/>
    </location>
</feature>
<dbReference type="InterPro" id="IPR002048">
    <property type="entry name" value="EF_hand_dom"/>
</dbReference>
<evidence type="ECO:0000256" key="3">
    <source>
        <dbReference type="ARBA" id="ARBA00022614"/>
    </source>
</evidence>
<keyword evidence="9" id="KW-0175">Coiled coil</keyword>
<dbReference type="InterPro" id="IPR001611">
    <property type="entry name" value="Leu-rich_rpt"/>
</dbReference>
<dbReference type="PANTHER" id="PTHR24107">
    <property type="entry name" value="YNEIN REGULATORY COMPLEX SUBUNIT 5"/>
    <property type="match status" value="1"/>
</dbReference>
<feature type="compositionally biased region" description="Low complexity" evidence="10">
    <location>
        <begin position="157"/>
        <end position="177"/>
    </location>
</feature>
<dbReference type="Gene3D" id="3.40.50.300">
    <property type="entry name" value="P-loop containing nucleotide triphosphate hydrolases"/>
    <property type="match status" value="2"/>
</dbReference>
<feature type="compositionally biased region" description="Basic and acidic residues" evidence="10">
    <location>
        <begin position="103"/>
        <end position="120"/>
    </location>
</feature>
<feature type="region of interest" description="Disordered" evidence="10">
    <location>
        <begin position="3409"/>
        <end position="3429"/>
    </location>
</feature>
<evidence type="ECO:0000256" key="9">
    <source>
        <dbReference type="SAM" id="Coils"/>
    </source>
</evidence>
<comment type="caution">
    <text evidence="13">The sequence shown here is derived from an EMBL/GenBank/DDBJ whole genome shotgun (WGS) entry which is preliminary data.</text>
</comment>
<dbReference type="OrthoDB" id="40118at2759"/>
<feature type="compositionally biased region" description="Basic and acidic residues" evidence="10">
    <location>
        <begin position="17"/>
        <end position="35"/>
    </location>
</feature>
<keyword evidence="6" id="KW-0106">Calcium</keyword>
<protein>
    <submittedName>
        <fullName evidence="13">Small gtp-binding protein</fullName>
    </submittedName>
</protein>
<feature type="domain" description="EF-hand" evidence="11">
    <location>
        <begin position="3262"/>
        <end position="3297"/>
    </location>
</feature>
<feature type="compositionally biased region" description="Basic and acidic residues" evidence="10">
    <location>
        <begin position="1324"/>
        <end position="1351"/>
    </location>
</feature>
<organism evidence="13 14">
    <name type="scientific">Chrysochromulina tobinii</name>
    <dbReference type="NCBI Taxonomy" id="1460289"/>
    <lineage>
        <taxon>Eukaryota</taxon>
        <taxon>Haptista</taxon>
        <taxon>Haptophyta</taxon>
        <taxon>Prymnesiophyceae</taxon>
        <taxon>Prymnesiales</taxon>
        <taxon>Chrysochromulinaceae</taxon>
        <taxon>Chrysochromulina</taxon>
    </lineage>
</organism>
<keyword evidence="7" id="KW-0067">ATP-binding</keyword>
<dbReference type="GO" id="GO:0005509">
    <property type="term" value="F:calcium ion binding"/>
    <property type="evidence" value="ECO:0007669"/>
    <property type="project" value="InterPro"/>
</dbReference>
<dbReference type="SUPFAM" id="SSF52047">
    <property type="entry name" value="RNI-like"/>
    <property type="match status" value="1"/>
</dbReference>
<comment type="subcellular location">
    <subcellularLocation>
        <location evidence="1">Cytoplasm</location>
        <location evidence="1">Cytoskeleton</location>
    </subcellularLocation>
</comment>
<evidence type="ECO:0000313" key="14">
    <source>
        <dbReference type="Proteomes" id="UP000037460"/>
    </source>
</evidence>
<sequence length="3524" mass="385726">MPPAAKGPGLTALPKMPAKDKDRPPTARMGGDSDRGTNGAAPAKSDRSTPAASAAAAAAPAKPAANGKVAATAPAGKTTSPFLKDQASTSATAAPTGKPPTPRGKDGKQPTPRGKDKDAKPATPRSKKVADEKPGGGSKLAAAATKLIAPKEGPKGSTSALPPSAIAAAVAATSAPKEGGEKKKDEKGSSGPSQKKVEFFTDDLLNRKPLDEKTREALVHKCGAGPPKQEARFQRNENKRPVGRPDELAPSRHERVPPGRVVLMFNCYEASFELLHGDLSTLPEAETTELRSLTSGKVLGRIKITPEKGTPIEDRFEFNNDWKVGSEHGIVHDGLQSDGYLELRLDWKAVSRVKNEDSVAKVALIRCVDAVVEPWPEPEIPIHMGSRHQMRVEGKHISGWITIVSKDQKQLLCKKEIADAAPEGADLSALTIAIPPVEKDSKPLGDRISRRLSPEEEAAAAAKKAKEGEGDAIDEDEAWILNRKKPLVMHSGCDPANSERVGLLTNKMPVHILELRTVQDEETKELSVRAYVSTIPGQSVIILVAALNEFNHSVQRFPSVAQYEGARANYLEDIVVREALVEDAITGNNLRIKDQTLHISTATDAQDNCRPIPAEWKVENVLDLVKLYLVPSPNRASGSHSTQPTLVRAGPGTGKTWMAKQAVYTLADRLLRGSGSNDGIRLVPIVVFVQRIIYLLREVESKNSQYIERRKSLLERYIESVYSGKKLEAWCTMLMQAYDMRALVVLLDGVDEAAGLRDQIEEFVHKEVVPSGNRVLVTSRPEGVRLETYSKTFVVMNLCSLTNEQQRRVINIQMEGNVFFDHLLSLGEVRKRLDDAYKKVTPGARNELESLWAPNRWLLPDSAAGEGPKFNPDERLKEISGVRLIAATDEKPKSAYIKSLDAKLRSEDTPCKVSLLSRLDAACHSHVLGNSPDEFKSRFEATIMEDMLPPKAKGKEDLEHKVAKRLGMLLQKERKAIEDVASENKKRAHEKAKASGNLANFKAGLQGSEVSEAIAAVKKWEEILSRTNEAYVVAEACEEIFLKVAKKLVVESARDDDEATLMCKDIASLGFKDPIDFYESAQSYAGRFSDNAHMGEQCVPDLLRARISMQQGQQIKDIVVRLVGGMSLSEEAIEPIKPSLRVAVPVDEDAEGIVKPKVVESKPGEKIVCEVMLMQLLNRFEELDPTHFREARCGLKLTWKGVPESELDHLLEEKLLFLVDATGVPVLLSLLVLIFTAGGEDLTKLPSNRIELYELGIDSAISRRLLPGNRTNTDALIHDWLRLFNLDRSAMSATLTEGATEKKEREHRPTRKAALSMELSNNVQEKKMAAEMEAASKKKASEQQSSKGDRKLYNLDSKEVYEVFRYGAHYLREANKPEVQRTELNRIELSMPKKLVDTVMTLVNANLKSLLGNRAQTFGLTMLRHVAVANQLQGRREFSAVHVAQALLLEQMNTEGLTLWMHLNKEDAGLPLIKTLEAQTELAPAQYQFKHLSFQEGLFAQHLLIQADLGWEGWETDAVSCEFLNNPFMNNTCRIAAGFLGSRLAKRRPAWNFSTPDARLTEVGLTALWLICEKNEKLRDLNLNSNNVGISPNDSYIRAFGRGLAANKTLTQLNVSSNKLLPEGIKVVCNALKTCTAMKDLDISYNSPGREAALSAMLLVHPGLRSLGVVEKEPTTRSERTFWLDTRGKEAIGRALLEPACAGTVQFLQCDVFSLTDTTETLNWISRAPCDAIVLAGVLRSNSTLKTLNIANGDIGDYERELIGTALLGNTSGRLGYCDAYGLKENGQPSHTVDVKDKEQIRSRRSFTLFAGLLRANRTITSLTLCSVGPEHVEVLADALATNRTMVELRLEQPSKNDATQIATLPVQELNGAKKVELIDLSKAGFPIEGGEGLGAYQPMHRYAVAVVGAILGANMTVKRLKLNPGGATEGGAVLEHIHRARKSTLAILDVTGIELGDRGGAKFFESLLAGKSSFLTSLHLGSNKLTDQAVGPLLVETLRSDGCNISTLDLNDNQIGAPVITQAIKYNRSLTNLDIRNCPIDDDGLGSIGRLLLDADCSCQVRYVSCAAFEVKDGNADLVIHGTTLGSGATRLLAGVFKYNHLVKKLNLSGLGIEADAASVLAIAVTHNTTLTSIDLSNNPLSDVSVYTGAMQHETTGLYALAEAVKVNKSLDAITLEGGKLPVDQLKGDKKMRSLDLSRKALGFVSAIFIGTLLRGNTFLTELVLHSNELTPVGATIVVKQLSSSLRTLDLANVVRVEERSKADKKEKSRSTMRANAVELPAEQLESLWLAVSTLGYLDKLSIDRPLSMAPSNDPPSSLMTSLIRYLDKLSIDRDHLRDLPNLGKLLSLKHLSAANNKLTAIPDDIAYVRGLKQLTLVGNSLRELNSAIGDLELLEKLEVRSNQLKYLPVSLSKLRVLKQLDASENFLIALEPSICDLHEVEKLELKDNPLQRPPASTARQGIGAVRKFFQEKLMQGLMKYYGARVCIVGHAQSGKTVLTKALKQLEQHMRDLSYSPSDHISVSSALIGEADSQGVLTLWDIPGGKDYGSVLQPYLCDGSVYLLVVPALDVSILKTMDELYVGRWLNALRLGAPNATVIPVMTKGDLLMSAERRDRSSAVLEAACAPQVEWLKSRLEQFQDSVPEHMPKLKIRIDLFSCVCSAVGGEASVEDLRKKLESLMSPDQTPNLTRAAYLSTVFLRALRDGRDPIDAARAADLGYIPSATNADFKPSARAYMPYAEARRMYFDEFVPALKLSVTGENALMEAIKLMSSLGEVVMGPSQVIYLNPQFIQQLLRPLFDESCGGRLWAQRTLARQDAIRLLATGTGLTDSEKESAIAAADHLVNTGELSLSELREELFATFWASTGLLKDQYPDFATLLCQAGALFIADHSHDGRRWMMPSRLPDTMPEGARDLWNHVSARPGYEVLTISVALGNSIPYGIFERLLASCQALGTCYKAELESFKRKRDAGPGEYELVVHGCGERANRLDMWVSMLWVRSQMQPFEDVPELKFCSEKMRYGRPFETSYTLHKLLGQPSSDCMLIASLIRYGWSELDWLRYMSNSWPDLKGAVSGAMSSRTGSDEEKLSKLKAEAKTNGFDKGHRDVSLEYFAKRPIAVMASLNRGHLLALRLFSSTAVSRRVNRALHEGCSADRPHPYPSLVTQLIDALHRLRAAQAEQRRAAVAKAAALKEAVDQLRAAEAEEDDIKAAARKAAEAAADSEALQVFTFWRAVSGLNPVEYKQRGSSELAFLSLTKRKSVAEKYVHALFESMDTDGSGHVSRKELAAKLHADGELEALLGLPDARTIPQVVRLMRYLEQTGELDQDGDSHTTLDELMAGLLGTAPLKGIVGDAVALHEDAHDDAFDESDSSDDDLDRQIGTPSVSFRHPKVPDGLMGITQPMATADEAAADEAQLTNPEAADEAQEEKVEPPILLFRVAVPTELTLPVDVSAFSAFPDEAECLYAPGVHLEQRKEELAYLLPTVRCKIVEVLPSNVGTKGHKLKSAGAVAKDDKADTKAAAT</sequence>
<feature type="region of interest" description="Disordered" evidence="10">
    <location>
        <begin position="1"/>
        <end position="198"/>
    </location>
</feature>
<evidence type="ECO:0000256" key="8">
    <source>
        <dbReference type="ARBA" id="ARBA00023212"/>
    </source>
</evidence>
<keyword evidence="14" id="KW-1185">Reference proteome</keyword>
<feature type="compositionally biased region" description="Low complexity" evidence="10">
    <location>
        <begin position="87"/>
        <end position="96"/>
    </location>
</feature>
<dbReference type="SMART" id="SM00368">
    <property type="entry name" value="LRR_RI"/>
    <property type="match status" value="9"/>
</dbReference>
<keyword evidence="8" id="KW-0206">Cytoskeleton</keyword>
<dbReference type="SUPFAM" id="SSF52075">
    <property type="entry name" value="Outer arm dynein light chain 1"/>
    <property type="match status" value="1"/>
</dbReference>
<feature type="region of interest" description="Disordered" evidence="10">
    <location>
        <begin position="1295"/>
        <end position="1351"/>
    </location>
</feature>
<feature type="compositionally biased region" description="Basic and acidic residues" evidence="10">
    <location>
        <begin position="178"/>
        <end position="188"/>
    </location>
</feature>
<dbReference type="GO" id="GO:0005524">
    <property type="term" value="F:ATP binding"/>
    <property type="evidence" value="ECO:0007669"/>
    <property type="project" value="UniProtKB-KW"/>
</dbReference>
<gene>
    <name evidence="13" type="ORF">Ctob_005999</name>
</gene>
<evidence type="ECO:0000259" key="12">
    <source>
        <dbReference type="PROSITE" id="PS50837"/>
    </source>
</evidence>
<feature type="domain" description="NACHT" evidence="12">
    <location>
        <begin position="643"/>
        <end position="781"/>
    </location>
</feature>
<feature type="compositionally biased region" description="Basic and acidic residues" evidence="10">
    <location>
        <begin position="229"/>
        <end position="253"/>
    </location>
</feature>
<evidence type="ECO:0000256" key="1">
    <source>
        <dbReference type="ARBA" id="ARBA00004245"/>
    </source>
</evidence>
<keyword evidence="3" id="KW-0433">Leucine-rich repeat</keyword>
<dbReference type="InterPro" id="IPR018247">
    <property type="entry name" value="EF_Hand_1_Ca_BS"/>
</dbReference>
<dbReference type="EMBL" id="JWZX01002879">
    <property type="protein sequence ID" value="KOO26234.1"/>
    <property type="molecule type" value="Genomic_DNA"/>
</dbReference>
<accession>A0A0M0JI23</accession>
<feature type="compositionally biased region" description="Low complexity" evidence="10">
    <location>
        <begin position="48"/>
        <end position="76"/>
    </location>
</feature>
<dbReference type="PROSITE" id="PS00018">
    <property type="entry name" value="EF_HAND_1"/>
    <property type="match status" value="1"/>
</dbReference>
<evidence type="ECO:0000256" key="10">
    <source>
        <dbReference type="SAM" id="MobiDB-lite"/>
    </source>
</evidence>
<dbReference type="InterPro" id="IPR003591">
    <property type="entry name" value="Leu-rich_rpt_typical-subtyp"/>
</dbReference>
<name>A0A0M0JI23_9EUKA</name>
<evidence type="ECO:0000256" key="6">
    <source>
        <dbReference type="ARBA" id="ARBA00022837"/>
    </source>
</evidence>
<dbReference type="InterPro" id="IPR032675">
    <property type="entry name" value="LRR_dom_sf"/>
</dbReference>
<feature type="region of interest" description="Disordered" evidence="10">
    <location>
        <begin position="221"/>
        <end position="253"/>
    </location>
</feature>
<dbReference type="SMART" id="SM00369">
    <property type="entry name" value="LRR_TYP"/>
    <property type="match status" value="3"/>
</dbReference>
<dbReference type="SUPFAM" id="SSF47473">
    <property type="entry name" value="EF-hand"/>
    <property type="match status" value="1"/>
</dbReference>
<evidence type="ECO:0000313" key="13">
    <source>
        <dbReference type="EMBL" id="KOO26234.1"/>
    </source>
</evidence>
<dbReference type="InterPro" id="IPR027417">
    <property type="entry name" value="P-loop_NTPase"/>
</dbReference>
<keyword evidence="5" id="KW-0547">Nucleotide-binding</keyword>
<dbReference type="PROSITE" id="PS50222">
    <property type="entry name" value="EF_HAND_2"/>
    <property type="match status" value="1"/>
</dbReference>
<dbReference type="PANTHER" id="PTHR24107:SF2">
    <property type="entry name" value="NLR FAMILY CARD DOMAIN CONTAINING 3"/>
    <property type="match status" value="1"/>
</dbReference>
<dbReference type="Pfam" id="PF13516">
    <property type="entry name" value="LRR_6"/>
    <property type="match status" value="4"/>
</dbReference>
<reference evidence="14" key="1">
    <citation type="journal article" date="2015" name="PLoS Genet.">
        <title>Genome Sequence and Transcriptome Analyses of Chrysochromulina tobin: Metabolic Tools for Enhanced Algal Fitness in the Prominent Order Prymnesiales (Haptophyceae).</title>
        <authorList>
            <person name="Hovde B.T."/>
            <person name="Deodato C.R."/>
            <person name="Hunsperger H.M."/>
            <person name="Ryken S.A."/>
            <person name="Yost W."/>
            <person name="Jha R.K."/>
            <person name="Patterson J."/>
            <person name="Monnat R.J. Jr."/>
            <person name="Barlow S.B."/>
            <person name="Starkenburg S.R."/>
            <person name="Cattolico R.A."/>
        </authorList>
    </citation>
    <scope>NUCLEOTIDE SEQUENCE</scope>
    <source>
        <strain evidence="14">CCMP291</strain>
    </source>
</reference>
<evidence type="ECO:0000256" key="4">
    <source>
        <dbReference type="ARBA" id="ARBA00022737"/>
    </source>
</evidence>
<dbReference type="SUPFAM" id="SSF52540">
    <property type="entry name" value="P-loop containing nucleoside triphosphate hydrolases"/>
    <property type="match status" value="2"/>
</dbReference>
<dbReference type="PROSITE" id="PS50837">
    <property type="entry name" value="NACHT"/>
    <property type="match status" value="1"/>
</dbReference>
<feature type="compositionally biased region" description="Acidic residues" evidence="10">
    <location>
        <begin position="3366"/>
        <end position="3377"/>
    </location>
</feature>
<feature type="coiled-coil region" evidence="9">
    <location>
        <begin position="3182"/>
        <end position="3222"/>
    </location>
</feature>
<evidence type="ECO:0000256" key="2">
    <source>
        <dbReference type="ARBA" id="ARBA00022490"/>
    </source>
</evidence>
<feature type="region of interest" description="Disordered" evidence="10">
    <location>
        <begin position="441"/>
        <end position="471"/>
    </location>
</feature>
<evidence type="ECO:0000259" key="11">
    <source>
        <dbReference type="PROSITE" id="PS50222"/>
    </source>
</evidence>
<proteinExistence type="predicted"/>
<keyword evidence="4" id="KW-0677">Repeat</keyword>
<dbReference type="InterPro" id="IPR011992">
    <property type="entry name" value="EF-hand-dom_pair"/>
</dbReference>
<dbReference type="Gene3D" id="3.80.10.10">
    <property type="entry name" value="Ribonuclease Inhibitor"/>
    <property type="match status" value="6"/>
</dbReference>
<dbReference type="Proteomes" id="UP000037460">
    <property type="component" value="Unassembled WGS sequence"/>
</dbReference>
<evidence type="ECO:0000256" key="5">
    <source>
        <dbReference type="ARBA" id="ARBA00022741"/>
    </source>
</evidence>